<gene>
    <name evidence="1" type="ORF">FGS76_03495</name>
</gene>
<accession>A0ABY2XQR1</accession>
<comment type="caution">
    <text evidence="1">The sequence shown here is derived from an EMBL/GenBank/DDBJ whole genome shotgun (WGS) entry which is preliminary data.</text>
</comment>
<dbReference type="Proteomes" id="UP000739180">
    <property type="component" value="Unassembled WGS sequence"/>
</dbReference>
<evidence type="ECO:0000313" key="1">
    <source>
        <dbReference type="EMBL" id="TMW14391.1"/>
    </source>
</evidence>
<dbReference type="RefSeq" id="WP_138771240.1">
    <property type="nucleotide sequence ID" value="NZ_VCQT01000016.1"/>
</dbReference>
<name>A0ABY2XQR1_9GAMM</name>
<reference evidence="1 2" key="1">
    <citation type="submission" date="2019-05" db="EMBL/GenBank/DDBJ databases">
        <title>Genome of Alcanivorax gelatiniphagus, an oil degrading marine bacteria.</title>
        <authorList>
            <person name="Kwon K.K."/>
        </authorList>
    </citation>
    <scope>NUCLEOTIDE SEQUENCE [LARGE SCALE GENOMIC DNA]</scope>
    <source>
        <strain evidence="1 2">MEBiC 08158</strain>
    </source>
</reference>
<protein>
    <recommendedName>
        <fullName evidence="3">HEPN domain-containing protein</fullName>
    </recommendedName>
</protein>
<keyword evidence="2" id="KW-1185">Reference proteome</keyword>
<sequence>MSRMVRESEISGLRERLFFARSLLKTLNLDEDGPVGPRLALRGGVVFHLYSVLVGIARQAARSYQVSGYEDLISLAALEQAFAAAGVQAPEMNLLAQARANRSDPVFWLDQEMRAAVGAAGLARRPAAPEERDALAIRAEDPYVPLASGDRQRLEQAATRVEELVTLCSGYMEEW</sequence>
<evidence type="ECO:0008006" key="3">
    <source>
        <dbReference type="Google" id="ProtNLM"/>
    </source>
</evidence>
<proteinExistence type="predicted"/>
<dbReference type="EMBL" id="VCQT01000016">
    <property type="protein sequence ID" value="TMW14391.1"/>
    <property type="molecule type" value="Genomic_DNA"/>
</dbReference>
<organism evidence="1 2">
    <name type="scientific">Alloalcanivorax gelatiniphagus</name>
    <dbReference type="NCBI Taxonomy" id="1194167"/>
    <lineage>
        <taxon>Bacteria</taxon>
        <taxon>Pseudomonadati</taxon>
        <taxon>Pseudomonadota</taxon>
        <taxon>Gammaproteobacteria</taxon>
        <taxon>Oceanospirillales</taxon>
        <taxon>Alcanivoracaceae</taxon>
        <taxon>Alloalcanivorax</taxon>
    </lineage>
</organism>
<evidence type="ECO:0000313" key="2">
    <source>
        <dbReference type="Proteomes" id="UP000739180"/>
    </source>
</evidence>